<organism evidence="1 2">
    <name type="scientific">Papaver somniferum</name>
    <name type="common">Opium poppy</name>
    <dbReference type="NCBI Taxonomy" id="3469"/>
    <lineage>
        <taxon>Eukaryota</taxon>
        <taxon>Viridiplantae</taxon>
        <taxon>Streptophyta</taxon>
        <taxon>Embryophyta</taxon>
        <taxon>Tracheophyta</taxon>
        <taxon>Spermatophyta</taxon>
        <taxon>Magnoliopsida</taxon>
        <taxon>Ranunculales</taxon>
        <taxon>Papaveraceae</taxon>
        <taxon>Papaveroideae</taxon>
        <taxon>Papaver</taxon>
    </lineage>
</organism>
<dbReference type="SUPFAM" id="SSF53474">
    <property type="entry name" value="alpha/beta-Hydrolases"/>
    <property type="match status" value="1"/>
</dbReference>
<dbReference type="AlphaFoldDB" id="A0A4Y7JIA5"/>
<sequence>MASSATFLLSPSSNLFYKPRLYSTSQTLLFRKTISIKASTTSLESSSNISVVDKPLNPSKIGNWKWKHQDESVNIYYEEHKNENENKPCKNILMIPTISDVSTVEEWRVVAKDIVQRDASNVNWKATIVDWPGMGFSDRPKIDYNADVMENFLVQFMNSSDSPLQHSDDELVIFGGGHAATLALRAVKKGLVKTSAIAAVAPTWAGPLPIVFGRDSNMESRYGMLRGTLRAPAVGWMMYNMLVSNEKSIQSQYKSHVYANAENVTPEIIESRYALTKRKGARYAPAAFLTGLLDPVKSREEFLELFTGLEGKTPTLVISTSGSPKRSKAEMDALRGAKGVSKFLELPGALLPQEEYPAVVAEELYAFLQDHFEPMQS</sequence>
<gene>
    <name evidence="1" type="ORF">C5167_022545</name>
</gene>
<evidence type="ECO:0008006" key="3">
    <source>
        <dbReference type="Google" id="ProtNLM"/>
    </source>
</evidence>
<dbReference type="FunFam" id="3.40.50.1820:FF:000120">
    <property type="entry name" value="Alpha/beta-Hydrolases superfamily protein"/>
    <property type="match status" value="1"/>
</dbReference>
<dbReference type="OrthoDB" id="2012836at2759"/>
<reference evidence="1 2" key="1">
    <citation type="journal article" date="2018" name="Science">
        <title>The opium poppy genome and morphinan production.</title>
        <authorList>
            <person name="Guo L."/>
            <person name="Winzer T."/>
            <person name="Yang X."/>
            <person name="Li Y."/>
            <person name="Ning Z."/>
            <person name="He Z."/>
            <person name="Teodor R."/>
            <person name="Lu Y."/>
            <person name="Bowser T.A."/>
            <person name="Graham I.A."/>
            <person name="Ye K."/>
        </authorList>
    </citation>
    <scope>NUCLEOTIDE SEQUENCE [LARGE SCALE GENOMIC DNA]</scope>
    <source>
        <strain evidence="2">cv. HN1</strain>
        <tissue evidence="1">Leaves</tissue>
    </source>
</reference>
<dbReference type="Gramene" id="RZC60793">
    <property type="protein sequence ID" value="RZC60793"/>
    <property type="gene ID" value="C5167_022545"/>
</dbReference>
<dbReference type="OMA" id="MMRAHVY"/>
<name>A0A4Y7JIA5_PAPSO</name>
<dbReference type="PANTHER" id="PTHR47914:SF1">
    <property type="entry name" value="ALPHA_BETA-HYDROLASES SUPERFAMILY PROTEIN"/>
    <property type="match status" value="1"/>
</dbReference>
<evidence type="ECO:0000313" key="1">
    <source>
        <dbReference type="EMBL" id="RZC60793.1"/>
    </source>
</evidence>
<dbReference type="Proteomes" id="UP000316621">
    <property type="component" value="Chromosome 5"/>
</dbReference>
<dbReference type="PANTHER" id="PTHR47914">
    <property type="entry name" value="ALPHA/BETA-HYDROLASES SUPERFAMILY PROTEIN"/>
    <property type="match status" value="1"/>
</dbReference>
<protein>
    <recommendedName>
        <fullName evidence="3">AB hydrolase-1 domain-containing protein</fullName>
    </recommendedName>
</protein>
<evidence type="ECO:0000313" key="2">
    <source>
        <dbReference type="Proteomes" id="UP000316621"/>
    </source>
</evidence>
<accession>A0A4Y7JIA5</accession>
<proteinExistence type="predicted"/>
<dbReference type="Gene3D" id="3.40.50.1820">
    <property type="entry name" value="alpha/beta hydrolase"/>
    <property type="match status" value="1"/>
</dbReference>
<dbReference type="GO" id="GO:0009507">
    <property type="term" value="C:chloroplast"/>
    <property type="evidence" value="ECO:0007669"/>
    <property type="project" value="TreeGrafter"/>
</dbReference>
<dbReference type="EMBL" id="CM010719">
    <property type="protein sequence ID" value="RZC60793.1"/>
    <property type="molecule type" value="Genomic_DNA"/>
</dbReference>
<dbReference type="InterPro" id="IPR029058">
    <property type="entry name" value="AB_hydrolase_fold"/>
</dbReference>
<keyword evidence="2" id="KW-1185">Reference proteome</keyword>